<evidence type="ECO:0000313" key="1">
    <source>
        <dbReference type="EMBL" id="SLM28497.1"/>
    </source>
</evidence>
<reference evidence="1 2" key="1">
    <citation type="submission" date="2017-03" db="EMBL/GenBank/DDBJ databases">
        <authorList>
            <person name="Afonso C.L."/>
            <person name="Miller P.J."/>
            <person name="Scott M.A."/>
            <person name="Spackman E."/>
            <person name="Goraichik I."/>
            <person name="Dimitrov K.M."/>
            <person name="Suarez D.L."/>
            <person name="Swayne D.E."/>
        </authorList>
    </citation>
    <scope>NUCLEOTIDE SEQUENCE [LARGE SCALE GENOMIC DNA]</scope>
    <source>
        <strain evidence="1">PRJEB14757</strain>
    </source>
</reference>
<accession>A0A1W1H7Q1</accession>
<gene>
    <name evidence="1" type="ORF">MTBBW1_1380044</name>
</gene>
<evidence type="ECO:0000313" key="2">
    <source>
        <dbReference type="Proteomes" id="UP000191931"/>
    </source>
</evidence>
<proteinExistence type="predicted"/>
<name>A0A1W1H7Q1_9BACT</name>
<sequence length="46" mass="5239">MQQRRLLCKEGTLSRSCGEIPDSNFFCAQVLHPDIEVKIGKLCNLF</sequence>
<dbReference type="STRING" id="1246637.MTBBW1_1380044"/>
<organism evidence="1 2">
    <name type="scientific">Desulfamplus magnetovallimortis</name>
    <dbReference type="NCBI Taxonomy" id="1246637"/>
    <lineage>
        <taxon>Bacteria</taxon>
        <taxon>Pseudomonadati</taxon>
        <taxon>Thermodesulfobacteriota</taxon>
        <taxon>Desulfobacteria</taxon>
        <taxon>Desulfobacterales</taxon>
        <taxon>Desulfobacteraceae</taxon>
        <taxon>Desulfamplus</taxon>
    </lineage>
</organism>
<keyword evidence="2" id="KW-1185">Reference proteome</keyword>
<dbReference type="AlphaFoldDB" id="A0A1W1H7Q1"/>
<protein>
    <submittedName>
        <fullName evidence="1">Uncharacterized protein</fullName>
    </submittedName>
</protein>
<dbReference type="Proteomes" id="UP000191931">
    <property type="component" value="Unassembled WGS sequence"/>
</dbReference>
<dbReference type="EMBL" id="FWEV01000044">
    <property type="protein sequence ID" value="SLM28497.1"/>
    <property type="molecule type" value="Genomic_DNA"/>
</dbReference>